<feature type="region of interest" description="Disordered" evidence="1">
    <location>
        <begin position="1599"/>
        <end position="1631"/>
    </location>
</feature>
<gene>
    <name evidence="2" type="ORF">MPC4_370004</name>
</gene>
<comment type="caution">
    <text evidence="2">The sequence shown here is derived from an EMBL/GenBank/DDBJ whole genome shotgun (WGS) entry which is preliminary data.</text>
</comment>
<evidence type="ECO:0000313" key="2">
    <source>
        <dbReference type="EMBL" id="VTZ51360.1"/>
    </source>
</evidence>
<sequence length="3754" mass="400989">MGARVARSPAFFEHGSYSLQVGLGAMVDVVLCSTGNGGLLTVGAEVGALSDGDYPIKGLKISVAGVVVSASFDVEASKISIPEILLKGPQGGSFQLKTTEDIATDVSGDAVRAARSRIRKALTQPLKAKGSFFGADKFFNNSIEITIRLDPAAILQESASALWVMRVEATAAVKWTVRLGDDGAQPTLDANAQARFSAEIGQTGPFLSFLLARADQLAFALRLPAVPFPTLSLAGLAFDLAEPPALADLGLPNLTMAWTTAPKLTLSITNGDLAFRSDPAGAGTIKVGGQAIADMTDLTIAGNQNGVALSGRLTSKNASLSIDEVIDAPDIMPFRIELKDVTATPSLTVNNGTVSVVTTFDAKRIEIRAKSDPSMVLAFRAKAIITAATGGPNAQINELALIEPTPVELVRATNAAAGRFIRLLGALPTAASGGVAPLLLQRLSAMTAAALDWIAGHASGAAKELAGVAESAALALGRILDFIGSAPAASLPHVVVEARLDPRDYHIRQLIVTPLFAEPPTTLQTMSAAGFDIAAPLSLQPCLMIDFGPPVWFGLVVKSAAADEIKISTDLWLAPDASPAQPLSDLSENGGRPSDRLIAIKAKKGSNKDIALVAIRNGALAAFQSLPTAAAAPATFQLGGTQVTLAPLTENADFGRLTFGAGADIAIDIDASQAAGRILPMFRKLPSAESLEQKVKVTGFDHSSIDDDCLVVSVMVEIALGDFTTDTAFDLKIDLATLNMSIASGKTIKVKSKNADPLPKKKIADLDLQISRKPGQAAGPYGLFEISFANDDFTLSKSGEAIFEIAYGGVAGEGGGVKFDIANFAVGRGGLDLEARVLPEPVMLAGVMTPFRFTEGDITISKGRFTGGTLKGSGPLPPDLIGEANAEVSLSFATRGAGSSPKLYLQSSTGSIQGSKGKPLISEGTRFHFELLTADLKFLEQDGGYHFYFELTGSAAFRPRAGEFSSGLLKNLSAIEIKFEKAPLTKDPAVLLNRLEFLVKLDPPEQTRCFDIFDFELRGIGFHPAAPVFEGAPPAMMLAGQVKFGLGDVVSPRFDFHKMWIAVPDAKHPQPRVRFDGLTLGLKVGSTVDIEGTAMAVDDEMPSLWKPGVVPSNVSAKGFLAAGRLTMKGFAPLSAAMGFLEMRRTLPDGSRSAPRDAFFLYGDKGDLSEPIPTPIGDIYLRRAGFGFGYRYTLAGIAAAETADTPQKLVQVLDDISKYQGSLSKLEAWTPTFDNAGLTLALSGLFTLTSASKSDAYNAEKERDLANPLLFDIVAALRTDLTFLMNVRCWLCYNYADWREDPQTASWKDAPTARGYLYLSVPRREFLGRFISDSKGAVGEHPPLSAPLKTAIASSYFAATLYIRPGLFHFELGWPYELQTHFGDPNGDLYIEGRAGLIFRVEDSSFVYGVALKLTGFAKFEGGGGGGSFGAIASARADFAVEAKLIAYVSLGSPGDTMFYGAIQLDVCVSVSVRVWLEISLPFGHHIHLEFGFSLGLSVSVAIEAVVLVKDGIGGRAAISVGVQAFGRTLTLGVSLSFNDGALATARARVQRFLTMGLGAETPSIDGYAKPPLPEPSRELRAKNAAEAINTEAARAQTEINAQANRDKSYKDATDQNTGTIPRQGVAYHRPKGEPIGPTAFTALLFPTMVGEKDDWYVMQLLPREDEPAVELGPAAADRASFFCSPPAPAPNGDREPRPKYHTVSFDAAPSAGLLWCPAPDPPTACTQATQTLNTDIIVAKQVADQKDSAALKNPITLEHFLWDCFMGVDAAAGANGAFTEPVIKSYAPSQRLPDDERVSANTLADAGRARATATFDIQVAAEVGERRSALLASIVDSASAIAAAGFDAGKVSGHGLDRLDARLFGLTFLVSQEALLQLFPDADKAGAAGPQAGRFSVEKNDCQGKSYKVELFNPPPKMFRAASPILSAQRIEISDNAVRLDWDLEPAWSRSTSLFHDPEHHLKHYRVRRVVTGFHDNYEAEFLVKPAASIGPKNGAGHHELFRPAWQFVDDLTQPLGMPAALREALLGRLPFNDWTAAVNDAGKVGDIRLDYTVVPVDFAGTSDLGWPIGVDVATPAQHAPAPARARLTALFDRMARLPSAAAPQPELALELDLPREMIVDAGSRATHAAKLADLIKAAERLILKWRPERVVAGGLYGSDAVGETNRRPDQQAMEAVKPGDEIFELRIAGSDDGAKGSLPGTLTFLGGGGGAAERTSEDARLVFETKSRGELEKLMTSTDGELKARRLFLKRVRGKNGENGASPWIGCELEIAYKSWKPDGVNDAKMLKNARCVEAVVETYEYPAHYDFDALDFADLHAECGRVYHFTPKSDARLATPDAELLSDPLRRCAVRLQINAAPTKIEPPEGITPARLKAMVAGFDLFSLDVEALPRDVQAADYPRYAAPLGRLTLLAPHLRGSEPSEFGDFAKIEARYPSDWARFDGAAPNGPNLWFSAAESFLLVPPLVLRRTLIPLPDDSAIAELLLKGQPTEIHVEVVGMPANLQWSLGLAQQDDNKFTQADGGTGKPPIFRKTHAGPLTTEDLRQLLPLIVLDDAGDLDQTFAKSPHDVGAVSIKIDVSVPIDNATLRLDVPVSFAFDPAIRLHPVLADTIDFLRCEQDTTIRRYEPVADPDPPADAVGLAAWIDATPPERDPLGWGALRTLGLAAGLRLFDTELGAFVQGGDFALLVRQAFDKALKRYKGLFCGAPFVDFIFDPENAVSIESFDGLAKERPFDQNNAVALVQIALRPLSDHVGKEFNSHVDPTTKYYSLEIGAPTELTASAGFIVDVIEQPSGFVAPIRRRLSAAAGSTDAEKEKWRSRLLAADDARLEKAEISGPQTLLLRVFASRDAAGLGFSCNPACAPDEVAAPPLRGNSSQVAARNPFQQFGDLPAAWRADTLFAATEGPDDAAQEPLLSLRRRAALRLPQAPTAKQAPTEDELRSVRSTFAERLAHWSQRFFDKGVGDFDAPAAPRYSIGVIALPAAVAKAADEDGRLGVMFLEKDRFGRRRRYAARPFCRYDAFSRSVPVKAGAATPLFPANGLEGAFGDPKDPRRANENWADVVLARSEPAPKPVILAAKRVADKVGHGGFLEIIVARPAEDMLREVNMVTDAGISSRGIRVGLRREYPNEAWATARNVSPDAEGFGAKTMVSDPAFPSLISDGLFDLAGDAPDAWLGALVYRFRALPYFFRIRADVHYAAGVVVSEASTATFEEGFYGLRWPEFKTRNNAAQIAPAAYAVTRDSSGQLTLAFSIPLPRHLDCMLPEDLKIWFGAERAADVNVTNLLAIPDPEVSFRIAIQTETGQSRVAEAEILLKDVQSRDPYDVQQTGPRFAAFAWSTHLTSAAGDFKITTLTVSASCSPAARPAATAPKPVPDDPDALLQSLAGLVVAPAAAAEWARIAPSRAVKLSISKPPADAQGNRNWAALDGELVQAIATFAGYGTPAVQAIVAALQQVRTVATGANPDATWNAQLGGDPYQITISKMSFALPGLVAGLTMISLVPAGPWSWDETLAGNVADRKALYEGFATAVHRPAADNSADRLRWAEALRNHYVARLLQEVPDVVGGLAPARELIKVSEIQPYESVGWPAMWSGFDLVRTWRYDPKAAATAADLFALETAIEAYIAAQHSHAAPEESRLILALAGVEDSLLRMGPPLAGFALDLTARAAADAPIDAALSNLAVRRPLVAASAVLRQPPTDAELALLKAAAADDVFKTFKGLADEQLFGRRRSPVILAFKGTAQPISCEPIGRP</sequence>
<evidence type="ECO:0000256" key="1">
    <source>
        <dbReference type="SAM" id="MobiDB-lite"/>
    </source>
</evidence>
<dbReference type="EMBL" id="CABFMQ020000095">
    <property type="protein sequence ID" value="VTZ51360.1"/>
    <property type="molecule type" value="Genomic_DNA"/>
</dbReference>
<protein>
    <submittedName>
        <fullName evidence="2">Uncharacterized protein</fullName>
    </submittedName>
</protein>
<dbReference type="Proteomes" id="UP000485880">
    <property type="component" value="Unassembled WGS sequence"/>
</dbReference>
<organism evidence="2 3">
    <name type="scientific">Methylocella tundrae</name>
    <dbReference type="NCBI Taxonomy" id="227605"/>
    <lineage>
        <taxon>Bacteria</taxon>
        <taxon>Pseudomonadati</taxon>
        <taxon>Pseudomonadota</taxon>
        <taxon>Alphaproteobacteria</taxon>
        <taxon>Hyphomicrobiales</taxon>
        <taxon>Beijerinckiaceae</taxon>
        <taxon>Methylocella</taxon>
    </lineage>
</organism>
<reference evidence="2 3" key="1">
    <citation type="submission" date="2019-05" db="EMBL/GenBank/DDBJ databases">
        <authorList>
            <person name="Farhan Ul Haque M."/>
        </authorList>
    </citation>
    <scope>NUCLEOTIDE SEQUENCE [LARGE SCALE GENOMIC DNA]</scope>
    <source>
        <strain evidence="2">2</strain>
    </source>
</reference>
<feature type="compositionally biased region" description="Basic and acidic residues" evidence="1">
    <location>
        <begin position="1604"/>
        <end position="1613"/>
    </location>
</feature>
<keyword evidence="3" id="KW-1185">Reference proteome</keyword>
<accession>A0A8B6M8X5</accession>
<dbReference type="RefSeq" id="WP_174513188.1">
    <property type="nucleotide sequence ID" value="NZ_CABFMQ020000095.1"/>
</dbReference>
<name>A0A8B6M8X5_METTU</name>
<evidence type="ECO:0000313" key="3">
    <source>
        <dbReference type="Proteomes" id="UP000485880"/>
    </source>
</evidence>
<proteinExistence type="predicted"/>